<dbReference type="GO" id="GO:0009295">
    <property type="term" value="C:nucleoid"/>
    <property type="evidence" value="ECO:0007669"/>
    <property type="project" value="UniProtKB-SubCell"/>
</dbReference>
<dbReference type="GO" id="GO:0000976">
    <property type="term" value="F:transcription cis-regulatory region binding"/>
    <property type="evidence" value="ECO:0007669"/>
    <property type="project" value="TreeGrafter"/>
</dbReference>
<protein>
    <recommendedName>
        <fullName evidence="5">DNA-binding protein</fullName>
    </recommendedName>
</protein>
<dbReference type="GO" id="GO:0001217">
    <property type="term" value="F:DNA-binding transcription repressor activity"/>
    <property type="evidence" value="ECO:0007669"/>
    <property type="project" value="TreeGrafter"/>
</dbReference>
<proteinExistence type="inferred from homology"/>
<dbReference type="InterPro" id="IPR001801">
    <property type="entry name" value="Histone_HNS"/>
</dbReference>
<dbReference type="GO" id="GO:0003680">
    <property type="term" value="F:minor groove of adenine-thymine-rich DNA binding"/>
    <property type="evidence" value="ECO:0007669"/>
    <property type="project" value="TreeGrafter"/>
</dbReference>
<dbReference type="STRING" id="320778.ABT57_06565"/>
<reference evidence="8 9" key="1">
    <citation type="submission" date="2015-05" db="EMBL/GenBank/DDBJ databases">
        <title>Photobacterium galathea sp. nov.</title>
        <authorList>
            <person name="Machado H."/>
            <person name="Gram L."/>
        </authorList>
    </citation>
    <scope>NUCLEOTIDE SEQUENCE [LARGE SCALE GENOMIC DNA]</scope>
    <source>
        <strain evidence="8 9">DSM 22954</strain>
    </source>
</reference>
<dbReference type="PATRIC" id="fig|320778.3.peg.1413"/>
<evidence type="ECO:0000256" key="2">
    <source>
        <dbReference type="ARBA" id="ARBA00010610"/>
    </source>
</evidence>
<dbReference type="SUPFAM" id="SSF81273">
    <property type="entry name" value="H-NS histone-like proteins"/>
    <property type="match status" value="2"/>
</dbReference>
<evidence type="ECO:0000256" key="3">
    <source>
        <dbReference type="ARBA" id="ARBA00022490"/>
    </source>
</evidence>
<comment type="caution">
    <text evidence="8">The sequence shown here is derived from an EMBL/GenBank/DDBJ whole genome shotgun (WGS) entry which is preliminary data.</text>
</comment>
<dbReference type="GO" id="GO:0046983">
    <property type="term" value="F:protein dimerization activity"/>
    <property type="evidence" value="ECO:0007669"/>
    <property type="project" value="InterPro"/>
</dbReference>
<evidence type="ECO:0000256" key="6">
    <source>
        <dbReference type="SAM" id="Coils"/>
    </source>
</evidence>
<dbReference type="InterPro" id="IPR054180">
    <property type="entry name" value="H-NS-like_N"/>
</dbReference>
<dbReference type="Pfam" id="PF22470">
    <property type="entry name" value="Histone_HNS_N"/>
    <property type="match status" value="1"/>
</dbReference>
<dbReference type="InterPro" id="IPR037150">
    <property type="entry name" value="H-NS_C_dom_sf"/>
</dbReference>
<dbReference type="InterPro" id="IPR027444">
    <property type="entry name" value="H-NS_C_dom"/>
</dbReference>
<keyword evidence="6" id="KW-0175">Coiled coil</keyword>
<dbReference type="PANTHER" id="PTHR38097">
    <property type="match status" value="1"/>
</dbReference>
<name>A0A0J1HF41_9GAMM</name>
<keyword evidence="9" id="KW-1185">Reference proteome</keyword>
<feature type="domain" description="DNA-binding protein H-NS-like C-terminal" evidence="7">
    <location>
        <begin position="86"/>
        <end position="133"/>
    </location>
</feature>
<evidence type="ECO:0000259" key="7">
    <source>
        <dbReference type="SMART" id="SM00528"/>
    </source>
</evidence>
<comment type="similarity">
    <text evidence="2 5">Belongs to the histone-like protein H-NS family.</text>
</comment>
<evidence type="ECO:0000313" key="9">
    <source>
        <dbReference type="Proteomes" id="UP000035909"/>
    </source>
</evidence>
<dbReference type="SMART" id="SM00528">
    <property type="entry name" value="HNS"/>
    <property type="match status" value="1"/>
</dbReference>
<dbReference type="Gene3D" id="1.10.287.1050">
    <property type="entry name" value="H-NS histone-like proteins"/>
    <property type="match status" value="1"/>
</dbReference>
<dbReference type="PANTHER" id="PTHR38097:SF2">
    <property type="entry name" value="DNA-BINDING PROTEIN STPA"/>
    <property type="match status" value="1"/>
</dbReference>
<evidence type="ECO:0000256" key="1">
    <source>
        <dbReference type="ARBA" id="ARBA00004453"/>
    </source>
</evidence>
<dbReference type="PIRSF" id="PIRSF002096">
    <property type="entry name" value="HnS"/>
    <property type="match status" value="1"/>
</dbReference>
<dbReference type="InterPro" id="IPR027454">
    <property type="entry name" value="Histone_HNS_N"/>
</dbReference>
<sequence length="133" mass="15626">MSNTIKLLTNLRSLRAFARESMTLDQLKDALEKLTQVVNEREAEEEQLKAENKERTEKLEAYRQMLMDDGIEPEELLSKSITAAKKKPRQENQEKYRFTNEKGEVKTWTGFGRMPKFLRKALDEGAKLRDYKI</sequence>
<dbReference type="GO" id="GO:0030527">
    <property type="term" value="F:structural constituent of chromatin"/>
    <property type="evidence" value="ECO:0007669"/>
    <property type="project" value="InterPro"/>
</dbReference>
<comment type="subcellular location">
    <subcellularLocation>
        <location evidence="1">Cytoplasm</location>
        <location evidence="1">Nucleoid</location>
    </subcellularLocation>
</comment>
<dbReference type="EMBL" id="LDOU01000006">
    <property type="protein sequence ID" value="KLV10231.1"/>
    <property type="molecule type" value="Genomic_DNA"/>
</dbReference>
<evidence type="ECO:0000313" key="8">
    <source>
        <dbReference type="EMBL" id="KLV10231.1"/>
    </source>
</evidence>
<feature type="coiled-coil region" evidence="6">
    <location>
        <begin position="24"/>
        <end position="65"/>
    </location>
</feature>
<dbReference type="GO" id="GO:0032993">
    <property type="term" value="C:protein-DNA complex"/>
    <property type="evidence" value="ECO:0007669"/>
    <property type="project" value="TreeGrafter"/>
</dbReference>
<dbReference type="RefSeq" id="WP_047884394.1">
    <property type="nucleotide sequence ID" value="NZ_LDOU01000006.1"/>
</dbReference>
<dbReference type="Gene3D" id="4.10.430.10">
    <property type="entry name" value="Histone-like protein H-NS, C-terminal domain"/>
    <property type="match status" value="1"/>
</dbReference>
<organism evidence="8 9">
    <name type="scientific">Photobacterium ganghwense</name>
    <dbReference type="NCBI Taxonomy" id="320778"/>
    <lineage>
        <taxon>Bacteria</taxon>
        <taxon>Pseudomonadati</taxon>
        <taxon>Pseudomonadota</taxon>
        <taxon>Gammaproteobacteria</taxon>
        <taxon>Vibrionales</taxon>
        <taxon>Vibrionaceae</taxon>
        <taxon>Photobacterium</taxon>
    </lineage>
</organism>
<dbReference type="AlphaFoldDB" id="A0A0J1HF41"/>
<dbReference type="OrthoDB" id="6088948at2"/>
<dbReference type="Pfam" id="PF00816">
    <property type="entry name" value="Histone_HNS"/>
    <property type="match status" value="1"/>
</dbReference>
<gene>
    <name evidence="8" type="ORF">ABT57_06565</name>
</gene>
<dbReference type="GO" id="GO:0005829">
    <property type="term" value="C:cytosol"/>
    <property type="evidence" value="ECO:0007669"/>
    <property type="project" value="TreeGrafter"/>
</dbReference>
<evidence type="ECO:0000256" key="5">
    <source>
        <dbReference type="PIRNR" id="PIRNR002096"/>
    </source>
</evidence>
<keyword evidence="4 5" id="KW-0238">DNA-binding</keyword>
<evidence type="ECO:0000256" key="4">
    <source>
        <dbReference type="ARBA" id="ARBA00023125"/>
    </source>
</evidence>
<accession>A0A0J1HF41</accession>
<dbReference type="Proteomes" id="UP000035909">
    <property type="component" value="Unassembled WGS sequence"/>
</dbReference>
<keyword evidence="3" id="KW-0963">Cytoplasm</keyword>
<dbReference type="GO" id="GO:0003681">
    <property type="term" value="F:bent DNA binding"/>
    <property type="evidence" value="ECO:0007669"/>
    <property type="project" value="TreeGrafter"/>
</dbReference>